<dbReference type="AlphaFoldDB" id="A0A9P7FRY7"/>
<gene>
    <name evidence="1" type="ORF">H0H81_002543</name>
</gene>
<sequence length="376" mass="41273">MGVLSIFKSNMMPFVGNMLPCRRFVDHDINMGFRKVPRLFPKSADGVFLGAPTAGDLSNDPHSYQWQRFSSTQVTATTRLSTQQGKSEQSIIAKLGRTQSIVLPAATLEAPSRRISLIYKNIVFNDRPEDEEEPSLVEDSRIGGEQTTLISWPATVDEGYARLSHSAPSFLLDISKSRVGQMQFETQETQETQSFNHTYCDASSIAHFPAFHFGLNALTPIASLARSSPHGTRKVTVLLAALEVEGPDVVCLRKGAEAGKEVAVMSMVLGDEEGAVCKLTACRAVAEAWGDGGIKRGDVLLLENVMATWEPKTSPNLLASLNHKSKAEICYRIMPYTHEDARLRPDLRLGESDAAVRKVAAIVHWFKEMASLNIPA</sequence>
<keyword evidence="2" id="KW-1185">Reference proteome</keyword>
<name>A0A9P7FRY7_9AGAR</name>
<evidence type="ECO:0000313" key="2">
    <source>
        <dbReference type="Proteomes" id="UP000717328"/>
    </source>
</evidence>
<proteinExistence type="predicted"/>
<reference evidence="1" key="2">
    <citation type="submission" date="2021-10" db="EMBL/GenBank/DDBJ databases">
        <title>Phylogenomics reveals ancestral predisposition of the termite-cultivated fungus Termitomyces towards a domesticated lifestyle.</title>
        <authorList>
            <person name="Auxier B."/>
            <person name="Grum-Grzhimaylo A."/>
            <person name="Cardenas M.E."/>
            <person name="Lodge J.D."/>
            <person name="Laessoe T."/>
            <person name="Pedersen O."/>
            <person name="Smith M.E."/>
            <person name="Kuyper T.W."/>
            <person name="Franco-Molano E.A."/>
            <person name="Baroni T.J."/>
            <person name="Aanen D.K."/>
        </authorList>
    </citation>
    <scope>NUCLEOTIDE SEQUENCE</scope>
    <source>
        <strain evidence="1">D49</strain>
    </source>
</reference>
<protein>
    <submittedName>
        <fullName evidence="1">Uncharacterized protein</fullName>
    </submittedName>
</protein>
<dbReference type="OrthoDB" id="2570580at2759"/>
<evidence type="ECO:0000313" key="1">
    <source>
        <dbReference type="EMBL" id="KAG5634285.1"/>
    </source>
</evidence>
<reference evidence="1" key="1">
    <citation type="submission" date="2021-02" db="EMBL/GenBank/DDBJ databases">
        <authorList>
            <person name="Nieuwenhuis M."/>
            <person name="Van De Peppel L.J.J."/>
        </authorList>
    </citation>
    <scope>NUCLEOTIDE SEQUENCE</scope>
    <source>
        <strain evidence="1">D49</strain>
    </source>
</reference>
<organism evidence="1 2">
    <name type="scientific">Sphagnurus paluster</name>
    <dbReference type="NCBI Taxonomy" id="117069"/>
    <lineage>
        <taxon>Eukaryota</taxon>
        <taxon>Fungi</taxon>
        <taxon>Dikarya</taxon>
        <taxon>Basidiomycota</taxon>
        <taxon>Agaricomycotina</taxon>
        <taxon>Agaricomycetes</taxon>
        <taxon>Agaricomycetidae</taxon>
        <taxon>Agaricales</taxon>
        <taxon>Tricholomatineae</taxon>
        <taxon>Lyophyllaceae</taxon>
        <taxon>Sphagnurus</taxon>
    </lineage>
</organism>
<dbReference type="Proteomes" id="UP000717328">
    <property type="component" value="Unassembled WGS sequence"/>
</dbReference>
<accession>A0A9P7FRY7</accession>
<comment type="caution">
    <text evidence="1">The sequence shown here is derived from an EMBL/GenBank/DDBJ whole genome shotgun (WGS) entry which is preliminary data.</text>
</comment>
<dbReference type="EMBL" id="JABCKI010006499">
    <property type="protein sequence ID" value="KAG5634285.1"/>
    <property type="molecule type" value="Genomic_DNA"/>
</dbReference>